<accession>A0A844B965</accession>
<sequence>MPTTAPVLEHRNLRFLLRAFVDAHPQFRALSAQTLCQVLAPAMAIAWWSARNIPAVAARGSFRVLVAGAGAIECMDGGRWLSFLPWLLGQPGGACEVVLVGDQLTRGLQPSQGKSIESLRAEWATPLASLVQDRRPASIFNGRLAQYASEHGGLRSFDLCVLSHPGLEVDPAGWLNDAGMEALAARACPMVAFGYSELDVRADQHILHCVGALASPIEVVQNPFSRDSHQDMGAFGGYAWRWPDIAPARALDFESADVARFLDSFELSRAEFAERGDAALRGLGDSHVRKRRGGGEVSLIKLPRGFYVSEADGELGDLGWKGQFTPLEPSVRVPLSVLRSRPGPDFLHRQVWAVEVFRHHLDPVLRSQSDRLFAGVTKGSMEGCLGDILERIGHGDVDPQDFMEQMRASGGLRGPMHPNWADLLETLGWRLSQYVEEPVRLTPAFVLEASQRRILLPAIVENYAYMPDDPTDDLAQEAMAVVSARHPDGAVLFFNGIPVCTIDGKPYAFGGMLWWQRKWRPFALCANMSGADALLEQAEAGFSFDKPLARYADDPCLSVPFARMCHGLDPNEDCNMVSLRLGKWATLMPG</sequence>
<evidence type="ECO:0000313" key="1">
    <source>
        <dbReference type="EMBL" id="MRD49683.1"/>
    </source>
</evidence>
<protein>
    <submittedName>
        <fullName evidence="1">Uncharacterized protein</fullName>
    </submittedName>
</protein>
<reference evidence="1 2" key="1">
    <citation type="submission" date="2019-11" db="EMBL/GenBank/DDBJ databases">
        <title>Caenimonas koreensis gen. nov., sp. nov., isolated from activated sludge.</title>
        <authorList>
            <person name="Seung H.R."/>
        </authorList>
    </citation>
    <scope>NUCLEOTIDE SEQUENCE [LARGE SCALE GENOMIC DNA]</scope>
    <source>
        <strain evidence="1 2">EMB320</strain>
    </source>
</reference>
<organism evidence="1 2">
    <name type="scientific">Caenimonas koreensis DSM 17982</name>
    <dbReference type="NCBI Taxonomy" id="1121255"/>
    <lineage>
        <taxon>Bacteria</taxon>
        <taxon>Pseudomonadati</taxon>
        <taxon>Pseudomonadota</taxon>
        <taxon>Betaproteobacteria</taxon>
        <taxon>Burkholderiales</taxon>
        <taxon>Comamonadaceae</taxon>
        <taxon>Caenimonas</taxon>
    </lineage>
</organism>
<keyword evidence="2" id="KW-1185">Reference proteome</keyword>
<evidence type="ECO:0000313" key="2">
    <source>
        <dbReference type="Proteomes" id="UP000487350"/>
    </source>
</evidence>
<proteinExistence type="predicted"/>
<name>A0A844B965_9BURK</name>
<dbReference type="EMBL" id="WJBU01000030">
    <property type="protein sequence ID" value="MRD49683.1"/>
    <property type="molecule type" value="Genomic_DNA"/>
</dbReference>
<dbReference type="Proteomes" id="UP000487350">
    <property type="component" value="Unassembled WGS sequence"/>
</dbReference>
<dbReference type="AlphaFoldDB" id="A0A844B965"/>
<gene>
    <name evidence="1" type="ORF">GHT07_20630</name>
</gene>
<dbReference type="OrthoDB" id="9808346at2"/>
<dbReference type="RefSeq" id="WP_153586977.1">
    <property type="nucleotide sequence ID" value="NZ_WJBU01000030.1"/>
</dbReference>
<comment type="caution">
    <text evidence="1">The sequence shown here is derived from an EMBL/GenBank/DDBJ whole genome shotgun (WGS) entry which is preliminary data.</text>
</comment>